<proteinExistence type="predicted"/>
<dbReference type="HOGENOM" id="CLU_1442394_0_0_1"/>
<dbReference type="InParanoid" id="K1QF89"/>
<reference evidence="1" key="1">
    <citation type="journal article" date="2012" name="Nature">
        <title>The oyster genome reveals stress adaptation and complexity of shell formation.</title>
        <authorList>
            <person name="Zhang G."/>
            <person name="Fang X."/>
            <person name="Guo X."/>
            <person name="Li L."/>
            <person name="Luo R."/>
            <person name="Xu F."/>
            <person name="Yang P."/>
            <person name="Zhang L."/>
            <person name="Wang X."/>
            <person name="Qi H."/>
            <person name="Xiong Z."/>
            <person name="Que H."/>
            <person name="Xie Y."/>
            <person name="Holland P.W."/>
            <person name="Paps J."/>
            <person name="Zhu Y."/>
            <person name="Wu F."/>
            <person name="Chen Y."/>
            <person name="Wang J."/>
            <person name="Peng C."/>
            <person name="Meng J."/>
            <person name="Yang L."/>
            <person name="Liu J."/>
            <person name="Wen B."/>
            <person name="Zhang N."/>
            <person name="Huang Z."/>
            <person name="Zhu Q."/>
            <person name="Feng Y."/>
            <person name="Mount A."/>
            <person name="Hedgecock D."/>
            <person name="Xu Z."/>
            <person name="Liu Y."/>
            <person name="Domazet-Loso T."/>
            <person name="Du Y."/>
            <person name="Sun X."/>
            <person name="Zhang S."/>
            <person name="Liu B."/>
            <person name="Cheng P."/>
            <person name="Jiang X."/>
            <person name="Li J."/>
            <person name="Fan D."/>
            <person name="Wang W."/>
            <person name="Fu W."/>
            <person name="Wang T."/>
            <person name="Wang B."/>
            <person name="Zhang J."/>
            <person name="Peng Z."/>
            <person name="Li Y."/>
            <person name="Li N."/>
            <person name="Wang J."/>
            <person name="Chen M."/>
            <person name="He Y."/>
            <person name="Tan F."/>
            <person name="Song X."/>
            <person name="Zheng Q."/>
            <person name="Huang R."/>
            <person name="Yang H."/>
            <person name="Du X."/>
            <person name="Chen L."/>
            <person name="Yang M."/>
            <person name="Gaffney P.M."/>
            <person name="Wang S."/>
            <person name="Luo L."/>
            <person name="She Z."/>
            <person name="Ming Y."/>
            <person name="Huang W."/>
            <person name="Zhang S."/>
            <person name="Huang B."/>
            <person name="Zhang Y."/>
            <person name="Qu T."/>
            <person name="Ni P."/>
            <person name="Miao G."/>
            <person name="Wang J."/>
            <person name="Wang Q."/>
            <person name="Steinberg C.E."/>
            <person name="Wang H."/>
            <person name="Li N."/>
            <person name="Qian L."/>
            <person name="Zhang G."/>
            <person name="Li Y."/>
            <person name="Yang H."/>
            <person name="Liu X."/>
            <person name="Wang J."/>
            <person name="Yin Y."/>
            <person name="Wang J."/>
        </authorList>
    </citation>
    <scope>NUCLEOTIDE SEQUENCE [LARGE SCALE GENOMIC DNA]</scope>
    <source>
        <strain evidence="1">05x7-T-G4-1.051#20</strain>
    </source>
</reference>
<protein>
    <submittedName>
        <fullName evidence="1">Uncharacterized protein</fullName>
    </submittedName>
</protein>
<accession>K1QF89</accession>
<dbReference type="EMBL" id="JH817244">
    <property type="protein sequence ID" value="EKC27520.1"/>
    <property type="molecule type" value="Genomic_DNA"/>
</dbReference>
<name>K1QF89_MAGGI</name>
<dbReference type="AlphaFoldDB" id="K1QF89"/>
<gene>
    <name evidence="1" type="ORF">CGI_10008827</name>
</gene>
<evidence type="ECO:0000313" key="1">
    <source>
        <dbReference type="EMBL" id="EKC27520.1"/>
    </source>
</evidence>
<sequence length="188" mass="21659">METKSPDTVRSFTITYTPRACKTGGILAQLCIRCGGYSASNHDYCIQCVESLKKTCCHFVNWRCIVCLQRVRPEKKPTCYGCEIKQMLLARKQSVDDIAKDLERYKLEAKGVKDEFLSSEPTEDDTKWEISFEARKKSLEVIKKSISQISPSKRQDVTKQREAVQYVDDLITKCQTHFNGKRRKTTED</sequence>
<organism evidence="1">
    <name type="scientific">Magallana gigas</name>
    <name type="common">Pacific oyster</name>
    <name type="synonym">Crassostrea gigas</name>
    <dbReference type="NCBI Taxonomy" id="29159"/>
    <lineage>
        <taxon>Eukaryota</taxon>
        <taxon>Metazoa</taxon>
        <taxon>Spiralia</taxon>
        <taxon>Lophotrochozoa</taxon>
        <taxon>Mollusca</taxon>
        <taxon>Bivalvia</taxon>
        <taxon>Autobranchia</taxon>
        <taxon>Pteriomorphia</taxon>
        <taxon>Ostreida</taxon>
        <taxon>Ostreoidea</taxon>
        <taxon>Ostreidae</taxon>
        <taxon>Magallana</taxon>
    </lineage>
</organism>